<sequence length="899" mass="99604">MPFPVCVYGRGLVVAFLTLITVVTVSSAADAGPSQPPNIVLIVADDLGWNDVPWHNSLVRAPTLARLAADGVTLEQAYVQPICTPSRSALLTGRYPFTLGRQHDVLWPLQPTGLTLDTPLLSEKLRSAGYRTHAVGKWHLGFCRRAYTPTERGFQSFLGFWTGSENYYTHWRGLDEGGSGLDFRRNMSVAREFEGRYSSEVFAAEAERVIETHPADRPLFLYLAFQSVHAPLQVPRRYWDLYPGVRDKSRRTFLGMVSALDDAVQRVESALRGAGLYDNTVIIFTADNGGQVLAGGNNYPLRGNKVTLWEGGTRAASFVHSPLLERPRRASRALIHVTDWFPTVLRLAGAPQPTPEDRLDGVDQWDAISRGEPSARSEVVYNIDVEKKPGAAIRVGDFKLIWGYPGSKNDWYPEPGITELWPLVPTELAPARYTEVGEHRWSGSNTTWLFDLASDPTEHVNLAAQRPALVAELKHRLLRHRRRLVPADCPPDDPRGSPDNFGHVFATGWCTRFRPLSLQVPKPLFPVAGRPVIQHHIEACAAELQQFAAEMAARYGVAVRYLQEYAALGTAGGLYQFRDQIRAGGPDAFFVLNGDVCGDFRLDRLLAFHRERPADALLTVMATEATRQQSVNFGCIAEDRATHAVLHYAEKPETFVSTLINTGIYICSSDIFQQIGTVFKRKQEEIYSADFEEGPPSETISLEVDILAPLAGSGRVFVYQTSRWWSQIKTASAALYSNRHYLKLYRENGAPLAEDGKPCTIIGDVWIHPTATIHPTAVLGPNVSVGRNAEVGEGVRVRESIVLGGARIREHSLVLHSILGWDSVVGAWSRIEGTPCDPDPNKPFAKMDNVPLFNGDGKLNPSITILGCNVNVASEKIVLNCIILPHKDLMRSYKNEILL</sequence>
<dbReference type="PANTHER" id="PTHR10342">
    <property type="entry name" value="ARYLSULFATASE"/>
    <property type="match status" value="1"/>
</dbReference>
<evidence type="ECO:0000256" key="7">
    <source>
        <dbReference type="SAM" id="SignalP"/>
    </source>
</evidence>
<dbReference type="CDD" id="cd06428">
    <property type="entry name" value="M1P_guanylylT_A_like_N"/>
    <property type="match status" value="1"/>
</dbReference>
<dbReference type="OrthoDB" id="103349at2759"/>
<evidence type="ECO:0000259" key="8">
    <source>
        <dbReference type="Pfam" id="PF00483"/>
    </source>
</evidence>
<dbReference type="Gene3D" id="2.160.10.10">
    <property type="entry name" value="Hexapeptide repeat proteins"/>
    <property type="match status" value="1"/>
</dbReference>
<dbReference type="InterPro" id="IPR017850">
    <property type="entry name" value="Alkaline_phosphatase_core_sf"/>
</dbReference>
<dbReference type="EMBL" id="VIIS01001133">
    <property type="protein sequence ID" value="KAF0301716.1"/>
    <property type="molecule type" value="Genomic_DNA"/>
</dbReference>
<name>A0A6A4W350_AMPAM</name>
<comment type="caution">
    <text evidence="11">The sequence shown here is derived from an EMBL/GenBank/DDBJ whole genome shotgun (WGS) entry which is preliminary data.</text>
</comment>
<feature type="signal peptide" evidence="7">
    <location>
        <begin position="1"/>
        <end position="28"/>
    </location>
</feature>
<feature type="domain" description="Nucleotidyl transferase" evidence="8">
    <location>
        <begin position="504"/>
        <end position="681"/>
    </location>
</feature>
<dbReference type="GO" id="GO:0016740">
    <property type="term" value="F:transferase activity"/>
    <property type="evidence" value="ECO:0007669"/>
    <property type="project" value="UniProtKB-KW"/>
</dbReference>
<dbReference type="GO" id="GO:0008484">
    <property type="term" value="F:sulfuric ester hydrolase activity"/>
    <property type="evidence" value="ECO:0007669"/>
    <property type="project" value="InterPro"/>
</dbReference>
<evidence type="ECO:0000256" key="2">
    <source>
        <dbReference type="ARBA" id="ARBA00008779"/>
    </source>
</evidence>
<dbReference type="Gene3D" id="3.40.720.10">
    <property type="entry name" value="Alkaline Phosphatase, subunit A"/>
    <property type="match status" value="1"/>
</dbReference>
<keyword evidence="3" id="KW-0479">Metal-binding</keyword>
<keyword evidence="7" id="KW-0732">Signal</keyword>
<protein>
    <submittedName>
        <fullName evidence="11">Mannose-1-phosphate guanyltransferase alpha-A</fullName>
    </submittedName>
</protein>
<dbReference type="InterPro" id="IPR029044">
    <property type="entry name" value="Nucleotide-diphossugar_trans"/>
</dbReference>
<keyword evidence="4" id="KW-0378">Hydrolase</keyword>
<evidence type="ECO:0000256" key="4">
    <source>
        <dbReference type="ARBA" id="ARBA00022801"/>
    </source>
</evidence>
<evidence type="ECO:0000256" key="6">
    <source>
        <dbReference type="ARBA" id="ARBA00023180"/>
    </source>
</evidence>
<dbReference type="InterPro" id="IPR000917">
    <property type="entry name" value="Sulfatase_N"/>
</dbReference>
<evidence type="ECO:0000256" key="5">
    <source>
        <dbReference type="ARBA" id="ARBA00022837"/>
    </source>
</evidence>
<dbReference type="InterPro" id="IPR056729">
    <property type="entry name" value="GMPPB_C"/>
</dbReference>
<comment type="similarity">
    <text evidence="2">Belongs to the sulfatase family.</text>
</comment>
<comment type="cofactor">
    <cofactor evidence="1">
        <name>Ca(2+)</name>
        <dbReference type="ChEBI" id="CHEBI:29108"/>
    </cofactor>
</comment>
<dbReference type="InterPro" id="IPR005835">
    <property type="entry name" value="NTP_transferase_dom"/>
</dbReference>
<evidence type="ECO:0000313" key="11">
    <source>
        <dbReference type="EMBL" id="KAF0301716.1"/>
    </source>
</evidence>
<keyword evidence="11" id="KW-0808">Transferase</keyword>
<dbReference type="InterPro" id="IPR047115">
    <property type="entry name" value="ARSB"/>
</dbReference>
<proteinExistence type="inferred from homology"/>
<evidence type="ECO:0000259" key="9">
    <source>
        <dbReference type="Pfam" id="PF00884"/>
    </source>
</evidence>
<dbReference type="Gene3D" id="3.90.550.10">
    <property type="entry name" value="Spore Coat Polysaccharide Biosynthesis Protein SpsA, Chain A"/>
    <property type="match status" value="1"/>
</dbReference>
<dbReference type="GO" id="GO:0046872">
    <property type="term" value="F:metal ion binding"/>
    <property type="evidence" value="ECO:0007669"/>
    <property type="project" value="UniProtKB-KW"/>
</dbReference>
<dbReference type="PROSITE" id="PS00149">
    <property type="entry name" value="SULFATASE_2"/>
    <property type="match status" value="1"/>
</dbReference>
<dbReference type="Proteomes" id="UP000440578">
    <property type="component" value="Unassembled WGS sequence"/>
</dbReference>
<evidence type="ECO:0000256" key="1">
    <source>
        <dbReference type="ARBA" id="ARBA00001913"/>
    </source>
</evidence>
<dbReference type="PANTHER" id="PTHR10342:SF273">
    <property type="entry name" value="RE14504P"/>
    <property type="match status" value="1"/>
</dbReference>
<dbReference type="Pfam" id="PF25087">
    <property type="entry name" value="GMPPB_C"/>
    <property type="match status" value="1"/>
</dbReference>
<keyword evidence="5" id="KW-0106">Calcium</keyword>
<evidence type="ECO:0000313" key="12">
    <source>
        <dbReference type="Proteomes" id="UP000440578"/>
    </source>
</evidence>
<dbReference type="InterPro" id="IPR024607">
    <property type="entry name" value="Sulfatase_CS"/>
</dbReference>
<dbReference type="AlphaFoldDB" id="A0A6A4W350"/>
<dbReference type="SUPFAM" id="SSF53448">
    <property type="entry name" value="Nucleotide-diphospho-sugar transferases"/>
    <property type="match status" value="1"/>
</dbReference>
<gene>
    <name evidence="11" type="primary">gmppaa</name>
    <name evidence="11" type="ORF">FJT64_026037</name>
</gene>
<feature type="domain" description="Sulfatase N-terminal" evidence="9">
    <location>
        <begin position="37"/>
        <end position="350"/>
    </location>
</feature>
<feature type="chain" id="PRO_5025355728" evidence="7">
    <location>
        <begin position="29"/>
        <end position="899"/>
    </location>
</feature>
<evidence type="ECO:0000256" key="3">
    <source>
        <dbReference type="ARBA" id="ARBA00022723"/>
    </source>
</evidence>
<dbReference type="PROSITE" id="PS00523">
    <property type="entry name" value="SULFATASE_1"/>
    <property type="match status" value="1"/>
</dbReference>
<dbReference type="Pfam" id="PF00483">
    <property type="entry name" value="NTP_transferase"/>
    <property type="match status" value="1"/>
</dbReference>
<reference evidence="11 12" key="1">
    <citation type="submission" date="2019-07" db="EMBL/GenBank/DDBJ databases">
        <title>Draft genome assembly of a fouling barnacle, Amphibalanus amphitrite (Darwin, 1854): The first reference genome for Thecostraca.</title>
        <authorList>
            <person name="Kim W."/>
        </authorList>
    </citation>
    <scope>NUCLEOTIDE SEQUENCE [LARGE SCALE GENOMIC DNA]</scope>
    <source>
        <strain evidence="11">SNU_AA5</strain>
        <tissue evidence="11">Soma without cirri and trophi</tissue>
    </source>
</reference>
<dbReference type="SUPFAM" id="SSF53649">
    <property type="entry name" value="Alkaline phosphatase-like"/>
    <property type="match status" value="1"/>
</dbReference>
<evidence type="ECO:0000259" key="10">
    <source>
        <dbReference type="Pfam" id="PF25087"/>
    </source>
</evidence>
<dbReference type="CDD" id="cd16029">
    <property type="entry name" value="4-S"/>
    <property type="match status" value="1"/>
</dbReference>
<keyword evidence="6" id="KW-0325">Glycoprotein</keyword>
<dbReference type="Pfam" id="PF00884">
    <property type="entry name" value="Sulfatase"/>
    <property type="match status" value="1"/>
</dbReference>
<organism evidence="11 12">
    <name type="scientific">Amphibalanus amphitrite</name>
    <name type="common">Striped barnacle</name>
    <name type="synonym">Balanus amphitrite</name>
    <dbReference type="NCBI Taxonomy" id="1232801"/>
    <lineage>
        <taxon>Eukaryota</taxon>
        <taxon>Metazoa</taxon>
        <taxon>Ecdysozoa</taxon>
        <taxon>Arthropoda</taxon>
        <taxon>Crustacea</taxon>
        <taxon>Multicrustacea</taxon>
        <taxon>Cirripedia</taxon>
        <taxon>Thoracica</taxon>
        <taxon>Thoracicalcarea</taxon>
        <taxon>Balanomorpha</taxon>
        <taxon>Balanoidea</taxon>
        <taxon>Balanidae</taxon>
        <taxon>Amphibalaninae</taxon>
        <taxon>Amphibalanus</taxon>
    </lineage>
</organism>
<feature type="domain" description="Mannose-1-phosphate guanyltransferase C-terminal" evidence="10">
    <location>
        <begin position="761"/>
        <end position="897"/>
    </location>
</feature>
<keyword evidence="12" id="KW-1185">Reference proteome</keyword>
<dbReference type="Gene3D" id="3.30.1120.10">
    <property type="match status" value="1"/>
</dbReference>
<accession>A0A6A4W350</accession>